<reference evidence="1" key="1">
    <citation type="submission" date="2022-09" db="EMBL/GenBank/DDBJ databases">
        <title>A Global Phylogenomic Analysis of the Shiitake Genus Lentinula.</title>
        <authorList>
            <consortium name="DOE Joint Genome Institute"/>
            <person name="Sierra-Patev S."/>
            <person name="Min B."/>
            <person name="Naranjo-Ortiz M."/>
            <person name="Looney B."/>
            <person name="Konkel Z."/>
            <person name="Slot J.C."/>
            <person name="Sakamoto Y."/>
            <person name="Steenwyk J.L."/>
            <person name="Rokas A."/>
            <person name="Carro J."/>
            <person name="Camarero S."/>
            <person name="Ferreira P."/>
            <person name="Molpeceres G."/>
            <person name="Ruiz-Duenas F.J."/>
            <person name="Serrano A."/>
            <person name="Henrissat B."/>
            <person name="Drula E."/>
            <person name="Hughes K.W."/>
            <person name="Mata J.L."/>
            <person name="Ishikawa N.K."/>
            <person name="Vargas-Isla R."/>
            <person name="Ushijima S."/>
            <person name="Smith C.A."/>
            <person name="Ahrendt S."/>
            <person name="Andreopoulos W."/>
            <person name="He G."/>
            <person name="Labutti K."/>
            <person name="Lipzen A."/>
            <person name="Ng V."/>
            <person name="Riley R."/>
            <person name="Sandor L."/>
            <person name="Barry K."/>
            <person name="Martinez A.T."/>
            <person name="Xiao Y."/>
            <person name="Gibbons J.G."/>
            <person name="Terashima K."/>
            <person name="Grigoriev I.V."/>
            <person name="Hibbett D.S."/>
        </authorList>
    </citation>
    <scope>NUCLEOTIDE SEQUENCE</scope>
    <source>
        <strain evidence="1">TMI1499</strain>
    </source>
</reference>
<dbReference type="EMBL" id="MU795717">
    <property type="protein sequence ID" value="KAJ3805017.1"/>
    <property type="molecule type" value="Genomic_DNA"/>
</dbReference>
<organism evidence="1 2">
    <name type="scientific">Lentinula aff. lateritia</name>
    <dbReference type="NCBI Taxonomy" id="2804960"/>
    <lineage>
        <taxon>Eukaryota</taxon>
        <taxon>Fungi</taxon>
        <taxon>Dikarya</taxon>
        <taxon>Basidiomycota</taxon>
        <taxon>Agaricomycotina</taxon>
        <taxon>Agaricomycetes</taxon>
        <taxon>Agaricomycetidae</taxon>
        <taxon>Agaricales</taxon>
        <taxon>Marasmiineae</taxon>
        <taxon>Omphalotaceae</taxon>
        <taxon>Lentinula</taxon>
    </lineage>
</organism>
<proteinExistence type="predicted"/>
<evidence type="ECO:0000313" key="2">
    <source>
        <dbReference type="Proteomes" id="UP001163835"/>
    </source>
</evidence>
<comment type="caution">
    <text evidence="1">The sequence shown here is derived from an EMBL/GenBank/DDBJ whole genome shotgun (WGS) entry which is preliminary data.</text>
</comment>
<sequence>MSFAQLKSSRSTKSFVQPSVNRYVSSASSEQSSESSLSVKKLVSNIKGAGREEGMYSELPDFVEIRQSEETGRGIWTQSPIRAGSVIFVTKPYAAALSSPKLKSYCSCCYEPTSRNGLRRCTKCRLTHYCDSNCQTNDWVIHKHECASLQNWSQAAPSSDYPPPSDAIRCLSRMLWKMRKQGPHARQTREIASMQSHRSSLKPSAYETHTYLAHSLVQYLGLSSPEDMEQYSLSSAADLVDTISRFVTNTFTVTDPTLIPLGAAVSPVVALINHSCDPNAVVVFPRVSTDPKVQEPLMQVIAIRDIYPGEELCSCYIFLQAFILTSYIDATLPTNLRQQASNETYNFECKCHLCTSTGLDPRASLNCPKNCGGSCPLPSDEHALVRCSKCKSVVRSVEAALDALRVGQEGLDKANNLQFEDPGKSIRLTTKLIPILTSAGFPPSAHPLLGLTRLHQQLLTSSFPNPLTQEHLDETIHTAATNVAGLTALFREGHPVLALALAELGKLLAVDEPSPRTTNTSVIYPPSGLPRLKLAYETLLRARKMLLIGFGVTNEGGQVGKDVREMIVALEKEIGVFRQGVKNVLEDTPKLKA</sequence>
<accession>A0ACC1TJV0</accession>
<keyword evidence="2" id="KW-1185">Reference proteome</keyword>
<protein>
    <submittedName>
        <fullName evidence="1">Uncharacterized protein</fullName>
    </submittedName>
</protein>
<evidence type="ECO:0000313" key="1">
    <source>
        <dbReference type="EMBL" id="KAJ3805017.1"/>
    </source>
</evidence>
<dbReference type="Proteomes" id="UP001163835">
    <property type="component" value="Unassembled WGS sequence"/>
</dbReference>
<name>A0ACC1TJV0_9AGAR</name>
<gene>
    <name evidence="1" type="ORF">F5876DRAFT_52533</name>
</gene>